<protein>
    <submittedName>
        <fullName evidence="1">DUF2213 domain-containing protein</fullName>
    </submittedName>
</protein>
<name>A0ABW7J0E5_9VIBR</name>
<accession>A0ABW7J0E5</accession>
<dbReference type="InterPro" id="IPR016913">
    <property type="entry name" value="UCP029215"/>
</dbReference>
<sequence length="153" mass="17141">MMEAYVFKNIPFARTGLQNYLHSELHTDSKTPFLTVPVYRDKNQVRASANTFDFVPLTNDHPSDFVGVDNLEQEAIGILVNPYFDEASEQLKADFIVWDELAIADIQSGKRQLSGGYECDYKQINGRYEQTDIIGNHVALCAEGRSGAAQAFS</sequence>
<evidence type="ECO:0000313" key="2">
    <source>
        <dbReference type="Proteomes" id="UP001607151"/>
    </source>
</evidence>
<dbReference type="EMBL" id="JBIHSN010000005">
    <property type="protein sequence ID" value="MFH0267391.1"/>
    <property type="molecule type" value="Genomic_DNA"/>
</dbReference>
<dbReference type="RefSeq" id="WP_394608905.1">
    <property type="nucleotide sequence ID" value="NZ_JBIHSN010000005.1"/>
</dbReference>
<evidence type="ECO:0000313" key="1">
    <source>
        <dbReference type="EMBL" id="MFH0267391.1"/>
    </source>
</evidence>
<keyword evidence="2" id="KW-1185">Reference proteome</keyword>
<dbReference type="Proteomes" id="UP001607151">
    <property type="component" value="Unassembled WGS sequence"/>
</dbReference>
<proteinExistence type="predicted"/>
<reference evidence="1 2" key="1">
    <citation type="submission" date="2024-10" db="EMBL/GenBank/DDBJ databases">
        <authorList>
            <person name="Yibar A."/>
            <person name="Saticioglu I.B."/>
            <person name="Duman M."/>
            <person name="Ajmi N."/>
            <person name="Gurler F."/>
            <person name="Ay H."/>
            <person name="Onuk E."/>
            <person name="Guler S."/>
            <person name="Romalde J.L."/>
        </authorList>
    </citation>
    <scope>NUCLEOTIDE SEQUENCE [LARGE SCALE GENOMIC DNA]</scope>
    <source>
        <strain evidence="1 2">14-MA-B</strain>
    </source>
</reference>
<organism evidence="1 2">
    <name type="scientific">Vibrio rumoiensis</name>
    <dbReference type="NCBI Taxonomy" id="76258"/>
    <lineage>
        <taxon>Bacteria</taxon>
        <taxon>Pseudomonadati</taxon>
        <taxon>Pseudomonadota</taxon>
        <taxon>Gammaproteobacteria</taxon>
        <taxon>Vibrionales</taxon>
        <taxon>Vibrionaceae</taxon>
        <taxon>Vibrio</taxon>
    </lineage>
</organism>
<comment type="caution">
    <text evidence="1">The sequence shown here is derived from an EMBL/GenBank/DDBJ whole genome shotgun (WGS) entry which is preliminary data.</text>
</comment>
<dbReference type="Pfam" id="PF09979">
    <property type="entry name" value="DUF2213"/>
    <property type="match status" value="1"/>
</dbReference>
<gene>
    <name evidence="1" type="ORF">ACGRQ9_18300</name>
</gene>